<keyword evidence="2" id="KW-1185">Reference proteome</keyword>
<evidence type="ECO:0000313" key="1">
    <source>
        <dbReference type="EMBL" id="EAS05874.2"/>
    </source>
</evidence>
<dbReference type="GeneID" id="7837185"/>
<name>Q24DN9_TETTS</name>
<dbReference type="HOGENOM" id="CLU_570499_0_0_1"/>
<dbReference type="AlphaFoldDB" id="Q24DN9"/>
<reference evidence="2" key="1">
    <citation type="journal article" date="2006" name="PLoS Biol.">
        <title>Macronuclear genome sequence of the ciliate Tetrahymena thermophila, a model eukaryote.</title>
        <authorList>
            <person name="Eisen J.A."/>
            <person name="Coyne R.S."/>
            <person name="Wu M."/>
            <person name="Wu D."/>
            <person name="Thiagarajan M."/>
            <person name="Wortman J.R."/>
            <person name="Badger J.H."/>
            <person name="Ren Q."/>
            <person name="Amedeo P."/>
            <person name="Jones K.M."/>
            <person name="Tallon L.J."/>
            <person name="Delcher A.L."/>
            <person name="Salzberg S.L."/>
            <person name="Silva J.C."/>
            <person name="Haas B.J."/>
            <person name="Majoros W.H."/>
            <person name="Farzad M."/>
            <person name="Carlton J.M."/>
            <person name="Smith R.K. Jr."/>
            <person name="Garg J."/>
            <person name="Pearlman R.E."/>
            <person name="Karrer K.M."/>
            <person name="Sun L."/>
            <person name="Manning G."/>
            <person name="Elde N.C."/>
            <person name="Turkewitz A.P."/>
            <person name="Asai D.J."/>
            <person name="Wilkes D.E."/>
            <person name="Wang Y."/>
            <person name="Cai H."/>
            <person name="Collins K."/>
            <person name="Stewart B.A."/>
            <person name="Lee S.R."/>
            <person name="Wilamowska K."/>
            <person name="Weinberg Z."/>
            <person name="Ruzzo W.L."/>
            <person name="Wloga D."/>
            <person name="Gaertig J."/>
            <person name="Frankel J."/>
            <person name="Tsao C.-C."/>
            <person name="Gorovsky M.A."/>
            <person name="Keeling P.J."/>
            <person name="Waller R.F."/>
            <person name="Patron N.J."/>
            <person name="Cherry J.M."/>
            <person name="Stover N.A."/>
            <person name="Krieger C.J."/>
            <person name="del Toro C."/>
            <person name="Ryder H.F."/>
            <person name="Williamson S.C."/>
            <person name="Barbeau R.A."/>
            <person name="Hamilton E.P."/>
            <person name="Orias E."/>
        </authorList>
    </citation>
    <scope>NUCLEOTIDE SEQUENCE [LARGE SCALE GENOMIC DNA]</scope>
    <source>
        <strain evidence="2">SB210</strain>
    </source>
</reference>
<dbReference type="Proteomes" id="UP000009168">
    <property type="component" value="Unassembled WGS sequence"/>
</dbReference>
<sequence length="573" mass="68474">MKRKTQSTTTLKANLNDVKFAKLVKYPNEIVKAKLNKLKLGVINPESTFQEPFQIVEGIQLHPDSNRLSLNSSYKKHPYKPFPQRHLQSVFEYSQSENQTPKDLDSETMMAQEVGWKKSTKQLSNTQDYQYFFRNMPPANYFTTENQRKIICQVFDYLEDIMDNQRFSVRLKRILKEREYQIETQKRYKRFKRRKQKEVIEKIKSSSGSDNDLTLTKNYKLADLWEILKDNLLKLNKMSQISIETEELSCEEFVQFINDVGFENQNILKVFFEEMKTLRVGRQQSISKNSSDQSQFIIKIRLFMVNFQKYMDNNEKIMYLHSQNAVYMRNVSLKNYINLWHKSFQQIRQKLKQKKIQEQSCFRFLKEVKENDEDEIVFELEDFLQERQNQLQKPKISYKEVEVHSEATKLLQEQLDKAHQQIQEIYDGIVDKMQDFVDQRNKFYIQKKLFCNLLNNIDIFPGVDEFIAYIDEHLFEIKSNKETVSNFCQNFIEDKDTFNEFNVSLVEIADFIFSQNYGQEQTKIISKLVEQIRKLFRKQKNLTDNIEIKGVQLIHMNIFEAAQIYERESCAAS</sequence>
<evidence type="ECO:0000313" key="2">
    <source>
        <dbReference type="Proteomes" id="UP000009168"/>
    </source>
</evidence>
<accession>Q24DN9</accession>
<gene>
    <name evidence="1" type="ORF">TTHERM_01143830</name>
</gene>
<dbReference type="EMBL" id="GG662317">
    <property type="protein sequence ID" value="EAS05874.2"/>
    <property type="molecule type" value="Genomic_DNA"/>
</dbReference>
<dbReference type="KEGG" id="tet:TTHERM_01143830"/>
<dbReference type="RefSeq" id="XP_001026119.2">
    <property type="nucleotide sequence ID" value="XM_001026119.2"/>
</dbReference>
<organism evidence="1 2">
    <name type="scientific">Tetrahymena thermophila (strain SB210)</name>
    <dbReference type="NCBI Taxonomy" id="312017"/>
    <lineage>
        <taxon>Eukaryota</taxon>
        <taxon>Sar</taxon>
        <taxon>Alveolata</taxon>
        <taxon>Ciliophora</taxon>
        <taxon>Intramacronucleata</taxon>
        <taxon>Oligohymenophorea</taxon>
        <taxon>Hymenostomatida</taxon>
        <taxon>Tetrahymenina</taxon>
        <taxon>Tetrahymenidae</taxon>
        <taxon>Tetrahymena</taxon>
    </lineage>
</organism>
<protein>
    <submittedName>
        <fullName evidence="1">Uncharacterized protein</fullName>
    </submittedName>
</protein>
<proteinExistence type="predicted"/>
<dbReference type="InParanoid" id="Q24DN9"/>